<proteinExistence type="predicted"/>
<organism evidence="1 2">
    <name type="scientific">Acanthoscelides obtectus</name>
    <name type="common">Bean weevil</name>
    <name type="synonym">Bruchus obtectus</name>
    <dbReference type="NCBI Taxonomy" id="200917"/>
    <lineage>
        <taxon>Eukaryota</taxon>
        <taxon>Metazoa</taxon>
        <taxon>Ecdysozoa</taxon>
        <taxon>Arthropoda</taxon>
        <taxon>Hexapoda</taxon>
        <taxon>Insecta</taxon>
        <taxon>Pterygota</taxon>
        <taxon>Neoptera</taxon>
        <taxon>Endopterygota</taxon>
        <taxon>Coleoptera</taxon>
        <taxon>Polyphaga</taxon>
        <taxon>Cucujiformia</taxon>
        <taxon>Chrysomeloidea</taxon>
        <taxon>Chrysomelidae</taxon>
        <taxon>Bruchinae</taxon>
        <taxon>Bruchini</taxon>
        <taxon>Acanthoscelides</taxon>
    </lineage>
</organism>
<dbReference type="Proteomes" id="UP001152888">
    <property type="component" value="Unassembled WGS sequence"/>
</dbReference>
<name>A0A9P0M3W8_ACAOB</name>
<accession>A0A9P0M3W8</accession>
<dbReference type="AlphaFoldDB" id="A0A9P0M3W8"/>
<reference evidence="1" key="1">
    <citation type="submission" date="2022-03" db="EMBL/GenBank/DDBJ databases">
        <authorList>
            <person name="Sayadi A."/>
        </authorList>
    </citation>
    <scope>NUCLEOTIDE SEQUENCE</scope>
</reference>
<evidence type="ECO:0000313" key="2">
    <source>
        <dbReference type="Proteomes" id="UP001152888"/>
    </source>
</evidence>
<evidence type="ECO:0000313" key="1">
    <source>
        <dbReference type="EMBL" id="CAH2006992.1"/>
    </source>
</evidence>
<sequence length="78" mass="8485">MEVVITQVADVLAVEVADITQQVADSIQAEAADMLSPRPQLQLALVLEGTGNKPDQIQRCEESEIQKNTTCYLETLVA</sequence>
<dbReference type="EMBL" id="CAKOFQ010007725">
    <property type="protein sequence ID" value="CAH2006992.1"/>
    <property type="molecule type" value="Genomic_DNA"/>
</dbReference>
<comment type="caution">
    <text evidence="1">The sequence shown here is derived from an EMBL/GenBank/DDBJ whole genome shotgun (WGS) entry which is preliminary data.</text>
</comment>
<gene>
    <name evidence="1" type="ORF">ACAOBT_LOCUS29420</name>
</gene>
<protein>
    <submittedName>
        <fullName evidence="1">Uncharacterized protein</fullName>
    </submittedName>
</protein>
<keyword evidence="2" id="KW-1185">Reference proteome</keyword>